<keyword evidence="3" id="KW-1185">Reference proteome</keyword>
<comment type="caution">
    <text evidence="2">The sequence shown here is derived from an EMBL/GenBank/DDBJ whole genome shotgun (WGS) entry which is preliminary data.</text>
</comment>
<proteinExistence type="predicted"/>
<gene>
    <name evidence="2" type="ORF">G5B17_15785</name>
</gene>
<dbReference type="Proteomes" id="UP001644719">
    <property type="component" value="Unassembled WGS sequence"/>
</dbReference>
<organism evidence="2 3">
    <name type="scientific">Blautia faecis</name>
    <dbReference type="NCBI Taxonomy" id="871665"/>
    <lineage>
        <taxon>Bacteria</taxon>
        <taxon>Bacillati</taxon>
        <taxon>Bacillota</taxon>
        <taxon>Clostridia</taxon>
        <taxon>Lachnospirales</taxon>
        <taxon>Lachnospiraceae</taxon>
        <taxon>Blautia</taxon>
    </lineage>
</organism>
<evidence type="ECO:0000313" key="2">
    <source>
        <dbReference type="EMBL" id="NSG86833.1"/>
    </source>
</evidence>
<evidence type="ECO:0008006" key="4">
    <source>
        <dbReference type="Google" id="ProtNLM"/>
    </source>
</evidence>
<evidence type="ECO:0000256" key="1">
    <source>
        <dbReference type="SAM" id="MobiDB-lite"/>
    </source>
</evidence>
<dbReference type="RefSeq" id="WP_148462071.1">
    <property type="nucleotide sequence ID" value="NZ_JAAINN010000048.1"/>
</dbReference>
<accession>A0ABX2HB38</accession>
<protein>
    <recommendedName>
        <fullName evidence="4">Bacteriocin</fullName>
    </recommendedName>
</protein>
<evidence type="ECO:0000313" key="3">
    <source>
        <dbReference type="Proteomes" id="UP001644719"/>
    </source>
</evidence>
<sequence>MSEIKQNITNELSEEELENVAGGFGRPTMDDPRYREQMRINNMLKRGMNMEEIQKALKSYS</sequence>
<feature type="region of interest" description="Disordered" evidence="1">
    <location>
        <begin position="1"/>
        <end position="32"/>
    </location>
</feature>
<dbReference type="EMBL" id="JAAITS010000051">
    <property type="protein sequence ID" value="NSG86833.1"/>
    <property type="molecule type" value="Genomic_DNA"/>
</dbReference>
<reference evidence="2 3" key="1">
    <citation type="journal article" date="2020" name="Cell Host Microbe">
        <title>Functional and Genomic Variation between Human-Derived Isolates of Lachnospiraceae Reveals Inter- and Intra-Species Diversity.</title>
        <authorList>
            <person name="Sorbara M.T."/>
            <person name="Littmann E.R."/>
            <person name="Fontana E."/>
            <person name="Moody T.U."/>
            <person name="Kohout C.E."/>
            <person name="Gjonbalaj M."/>
            <person name="Eaton V."/>
            <person name="Seok R."/>
            <person name="Leiner I.M."/>
            <person name="Pamer E.G."/>
        </authorList>
    </citation>
    <scope>NUCLEOTIDE SEQUENCE [LARGE SCALE GENOMIC DNA]</scope>
    <source>
        <strain evidence="2 3">MSK.17.74</strain>
    </source>
</reference>
<name>A0ABX2HB38_9FIRM</name>
<feature type="compositionally biased region" description="Polar residues" evidence="1">
    <location>
        <begin position="1"/>
        <end position="11"/>
    </location>
</feature>
<dbReference type="GeneID" id="69515353"/>